<gene>
    <name evidence="1" type="ORF">IHE45_10G029200</name>
</gene>
<accession>A0ACB7V9Z2</accession>
<evidence type="ECO:0000313" key="2">
    <source>
        <dbReference type="Proteomes" id="UP000827976"/>
    </source>
</evidence>
<protein>
    <submittedName>
        <fullName evidence="1">Rapid ALkalinization Factor protein</fullName>
    </submittedName>
</protein>
<evidence type="ECO:0000313" key="1">
    <source>
        <dbReference type="EMBL" id="KAH7670475.1"/>
    </source>
</evidence>
<comment type="caution">
    <text evidence="1">The sequence shown here is derived from an EMBL/GenBank/DDBJ whole genome shotgun (WGS) entry which is preliminary data.</text>
</comment>
<name>A0ACB7V9Z2_DIOAL</name>
<reference evidence="2" key="1">
    <citation type="journal article" date="2022" name="Nat. Commun.">
        <title>Chromosome evolution and the genetic basis of agronomically important traits in greater yam.</title>
        <authorList>
            <person name="Bredeson J.V."/>
            <person name="Lyons J.B."/>
            <person name="Oniyinde I.O."/>
            <person name="Okereke N.R."/>
            <person name="Kolade O."/>
            <person name="Nnabue I."/>
            <person name="Nwadili C.O."/>
            <person name="Hribova E."/>
            <person name="Parker M."/>
            <person name="Nwogha J."/>
            <person name="Shu S."/>
            <person name="Carlson J."/>
            <person name="Kariba R."/>
            <person name="Muthemba S."/>
            <person name="Knop K."/>
            <person name="Barton G.J."/>
            <person name="Sherwood A.V."/>
            <person name="Lopez-Montes A."/>
            <person name="Asiedu R."/>
            <person name="Jamnadass R."/>
            <person name="Muchugi A."/>
            <person name="Goodstein D."/>
            <person name="Egesi C.N."/>
            <person name="Featherston J."/>
            <person name="Asfaw A."/>
            <person name="Simpson G.G."/>
            <person name="Dolezel J."/>
            <person name="Hendre P.S."/>
            <person name="Van Deynze A."/>
            <person name="Kumar P.L."/>
            <person name="Obidiegwu J.E."/>
            <person name="Bhattacharjee R."/>
            <person name="Rokhsar D.S."/>
        </authorList>
    </citation>
    <scope>NUCLEOTIDE SEQUENCE [LARGE SCALE GENOMIC DNA]</scope>
    <source>
        <strain evidence="2">cv. TDa95/00328</strain>
    </source>
</reference>
<sequence>MKRMMMKNNNVMLSLLFLLVIIQFGSCIWDAEELNMEMDSEINKRMLWMMQKKRYISYEALKNNVVPCARPGAPYYNCHGMSRANPYTRGCGIITRCSRDVNP</sequence>
<organism evidence="1 2">
    <name type="scientific">Dioscorea alata</name>
    <name type="common">Purple yam</name>
    <dbReference type="NCBI Taxonomy" id="55571"/>
    <lineage>
        <taxon>Eukaryota</taxon>
        <taxon>Viridiplantae</taxon>
        <taxon>Streptophyta</taxon>
        <taxon>Embryophyta</taxon>
        <taxon>Tracheophyta</taxon>
        <taxon>Spermatophyta</taxon>
        <taxon>Magnoliopsida</taxon>
        <taxon>Liliopsida</taxon>
        <taxon>Dioscoreales</taxon>
        <taxon>Dioscoreaceae</taxon>
        <taxon>Dioscorea</taxon>
    </lineage>
</organism>
<dbReference type="Proteomes" id="UP000827976">
    <property type="component" value="Chromosome 10"/>
</dbReference>
<proteinExistence type="predicted"/>
<keyword evidence="2" id="KW-1185">Reference proteome</keyword>
<dbReference type="EMBL" id="CM037020">
    <property type="protein sequence ID" value="KAH7670475.1"/>
    <property type="molecule type" value="Genomic_DNA"/>
</dbReference>